<dbReference type="PIRSF" id="PIRSF001439">
    <property type="entry name" value="CryM"/>
    <property type="match status" value="1"/>
</dbReference>
<organism evidence="3 4">
    <name type="scientific">Devosia nitrariae</name>
    <dbReference type="NCBI Taxonomy" id="2071872"/>
    <lineage>
        <taxon>Bacteria</taxon>
        <taxon>Pseudomonadati</taxon>
        <taxon>Pseudomonadota</taxon>
        <taxon>Alphaproteobacteria</taxon>
        <taxon>Hyphomicrobiales</taxon>
        <taxon>Devosiaceae</taxon>
        <taxon>Devosia</taxon>
    </lineage>
</organism>
<dbReference type="EMBL" id="BSNS01000024">
    <property type="protein sequence ID" value="GLQ57789.1"/>
    <property type="molecule type" value="Genomic_DNA"/>
</dbReference>
<proteinExistence type="inferred from homology"/>
<evidence type="ECO:0000256" key="2">
    <source>
        <dbReference type="SAM" id="Phobius"/>
    </source>
</evidence>
<protein>
    <submittedName>
        <fullName evidence="3">Alanine dehydrogenase</fullName>
    </submittedName>
</protein>
<dbReference type="PANTHER" id="PTHR13812">
    <property type="entry name" value="KETIMINE REDUCTASE MU-CRYSTALLIN"/>
    <property type="match status" value="1"/>
</dbReference>
<dbReference type="Pfam" id="PF02423">
    <property type="entry name" value="OCD_Mu_crystall"/>
    <property type="match status" value="1"/>
</dbReference>
<evidence type="ECO:0000313" key="3">
    <source>
        <dbReference type="EMBL" id="GLQ57789.1"/>
    </source>
</evidence>
<dbReference type="Proteomes" id="UP001156691">
    <property type="component" value="Unassembled WGS sequence"/>
</dbReference>
<dbReference type="Gene3D" id="3.30.1780.10">
    <property type="entry name" value="ornithine cyclodeaminase, domain 1"/>
    <property type="match status" value="1"/>
</dbReference>
<comment type="similarity">
    <text evidence="1">Belongs to the ornithine cyclodeaminase/mu-crystallin family.</text>
</comment>
<dbReference type="PANTHER" id="PTHR13812:SF19">
    <property type="entry name" value="KETIMINE REDUCTASE MU-CRYSTALLIN"/>
    <property type="match status" value="1"/>
</dbReference>
<feature type="transmembrane region" description="Helical" evidence="2">
    <location>
        <begin position="286"/>
        <end position="307"/>
    </location>
</feature>
<evidence type="ECO:0000313" key="4">
    <source>
        <dbReference type="Proteomes" id="UP001156691"/>
    </source>
</evidence>
<reference evidence="4" key="1">
    <citation type="journal article" date="2019" name="Int. J. Syst. Evol. Microbiol.">
        <title>The Global Catalogue of Microorganisms (GCM) 10K type strain sequencing project: providing services to taxonomists for standard genome sequencing and annotation.</title>
        <authorList>
            <consortium name="The Broad Institute Genomics Platform"/>
            <consortium name="The Broad Institute Genome Sequencing Center for Infectious Disease"/>
            <person name="Wu L."/>
            <person name="Ma J."/>
        </authorList>
    </citation>
    <scope>NUCLEOTIDE SEQUENCE [LARGE SCALE GENOMIC DNA]</scope>
    <source>
        <strain evidence="4">NBRC 112416</strain>
    </source>
</reference>
<dbReference type="InterPro" id="IPR023401">
    <property type="entry name" value="ODC_N"/>
</dbReference>
<dbReference type="InterPro" id="IPR003462">
    <property type="entry name" value="ODC_Mu_crystall"/>
</dbReference>
<dbReference type="SUPFAM" id="SSF51735">
    <property type="entry name" value="NAD(P)-binding Rossmann-fold domains"/>
    <property type="match status" value="1"/>
</dbReference>
<gene>
    <name evidence="3" type="ORF">GCM10010862_50480</name>
</gene>
<keyword evidence="4" id="KW-1185">Reference proteome</keyword>
<dbReference type="RefSeq" id="WP_284343160.1">
    <property type="nucleotide sequence ID" value="NZ_BSNS01000024.1"/>
</dbReference>
<dbReference type="Gene3D" id="3.40.50.720">
    <property type="entry name" value="NAD(P)-binding Rossmann-like Domain"/>
    <property type="match status" value="1"/>
</dbReference>
<sequence length="309" mass="32819">MTTILTDDDLFSPALMPAAIEAVESALKARAAGNFVSPPRHAVAFGNRGELHFTTGGSLADAGHAGFRVYDTFAGGGTHTQIVAVWSLGSAELECIVLGSRLGEIRTGAIGGVAIRHMSAPDAETVGIIGSGRQARMQLEAAAAVRRLRSVRVFSPNPANRERFAKEMGERLNLSIQPVAAARDAVDDVEIVICATTSRSHVLEAGWLRPDAHVSTVGPKTVDGHEIGLDVAEWARTIATDSPEQTQAYRPQFFLDGSRHSKRIADLSRLLDGSLRTRSYRNESTLFCSVGLAGTEVLVAAALLPLIGT</sequence>
<name>A0ABQ5WCG1_9HYPH</name>
<keyword evidence="2" id="KW-1133">Transmembrane helix</keyword>
<keyword evidence="2" id="KW-0812">Transmembrane</keyword>
<keyword evidence="2" id="KW-0472">Membrane</keyword>
<dbReference type="InterPro" id="IPR036291">
    <property type="entry name" value="NAD(P)-bd_dom_sf"/>
</dbReference>
<accession>A0ABQ5WCG1</accession>
<evidence type="ECO:0000256" key="1">
    <source>
        <dbReference type="ARBA" id="ARBA00008903"/>
    </source>
</evidence>
<comment type="caution">
    <text evidence="3">The sequence shown here is derived from an EMBL/GenBank/DDBJ whole genome shotgun (WGS) entry which is preliminary data.</text>
</comment>